<proteinExistence type="predicted"/>
<comment type="caution">
    <text evidence="3">The sequence shown here is derived from an EMBL/GenBank/DDBJ whole genome shotgun (WGS) entry which is preliminary data.</text>
</comment>
<dbReference type="GO" id="GO:0016829">
    <property type="term" value="F:lyase activity"/>
    <property type="evidence" value="ECO:0007669"/>
    <property type="project" value="UniProtKB-KW"/>
</dbReference>
<keyword evidence="2" id="KW-0456">Lyase</keyword>
<gene>
    <name evidence="3" type="ORF">KP78_11180</name>
</gene>
<evidence type="ECO:0000313" key="3">
    <source>
        <dbReference type="EMBL" id="KIL49650.1"/>
    </source>
</evidence>
<evidence type="ECO:0000256" key="1">
    <source>
        <dbReference type="ARBA" id="ARBA00022723"/>
    </source>
</evidence>
<sequence>MKAILYIGHGTRSKEGAAEAKQFLSSVINRIDAPIQEISFLELTKPFIDEGFERCVKRGATEITVIPLLLLSAGHFKEDIPNELAPLQKKHPHIQVKMADAFGVQGRILDAITELVKDTAKGVNIDDSLLIVGRGSSDPLIHEAFAQIKKGLADRLGISLVHVCYLAAATPRLKEGLEAISNEAAGRVIVIPYLLFAGLLLDEVMESVHHRQQQGQAIIYTDVLSRHRVIQDIVIERVTGKEPADAASYY</sequence>
<dbReference type="OrthoDB" id="9797895at2"/>
<evidence type="ECO:0000256" key="2">
    <source>
        <dbReference type="ARBA" id="ARBA00023239"/>
    </source>
</evidence>
<protein>
    <submittedName>
        <fullName evidence="3">Cobalamin biosynthesis protein CbiX</fullName>
    </submittedName>
</protein>
<dbReference type="AlphaFoldDB" id="A0A0C2RHK2"/>
<evidence type="ECO:0000313" key="4">
    <source>
        <dbReference type="Proteomes" id="UP000031938"/>
    </source>
</evidence>
<dbReference type="STRING" id="889306.KP78_11180"/>
<organism evidence="3 4">
    <name type="scientific">Jeotgalibacillus soli</name>
    <dbReference type="NCBI Taxonomy" id="889306"/>
    <lineage>
        <taxon>Bacteria</taxon>
        <taxon>Bacillati</taxon>
        <taxon>Bacillota</taxon>
        <taxon>Bacilli</taxon>
        <taxon>Bacillales</taxon>
        <taxon>Caryophanaceae</taxon>
        <taxon>Jeotgalibacillus</taxon>
    </lineage>
</organism>
<dbReference type="PANTHER" id="PTHR33542">
    <property type="entry name" value="SIROHYDROCHLORIN FERROCHELATASE, CHLOROPLASTIC"/>
    <property type="match status" value="1"/>
</dbReference>
<dbReference type="Proteomes" id="UP000031938">
    <property type="component" value="Unassembled WGS sequence"/>
</dbReference>
<accession>A0A0C2RHK2</accession>
<dbReference type="CDD" id="cd03414">
    <property type="entry name" value="CbiX_SirB_C"/>
    <property type="match status" value="1"/>
</dbReference>
<name>A0A0C2RHK2_9BACL</name>
<keyword evidence="1" id="KW-0479">Metal-binding</keyword>
<dbReference type="EMBL" id="JXRP01000009">
    <property type="protein sequence ID" value="KIL49650.1"/>
    <property type="molecule type" value="Genomic_DNA"/>
</dbReference>
<dbReference type="SUPFAM" id="SSF53800">
    <property type="entry name" value="Chelatase"/>
    <property type="match status" value="1"/>
</dbReference>
<dbReference type="InterPro" id="IPR002762">
    <property type="entry name" value="CbiX-like"/>
</dbReference>
<dbReference type="Pfam" id="PF01903">
    <property type="entry name" value="CbiX"/>
    <property type="match status" value="2"/>
</dbReference>
<keyword evidence="4" id="KW-1185">Reference proteome</keyword>
<dbReference type="PANTHER" id="PTHR33542:SF3">
    <property type="entry name" value="SIROHYDROCHLORIN FERROCHELATASE, CHLOROPLASTIC"/>
    <property type="match status" value="1"/>
</dbReference>
<reference evidence="3 4" key="1">
    <citation type="submission" date="2015-01" db="EMBL/GenBank/DDBJ databases">
        <title>Genome sequencing of Jeotgalibacillus soli.</title>
        <authorList>
            <person name="Goh K.M."/>
            <person name="Chan K.-G."/>
            <person name="Yaakop A.S."/>
            <person name="Ee R."/>
            <person name="Gan H.M."/>
            <person name="Chan C.S."/>
        </authorList>
    </citation>
    <scope>NUCLEOTIDE SEQUENCE [LARGE SCALE GENOMIC DNA]</scope>
    <source>
        <strain evidence="3 4">P9</strain>
    </source>
</reference>
<dbReference type="RefSeq" id="WP_041086897.1">
    <property type="nucleotide sequence ID" value="NZ_JXRP01000009.1"/>
</dbReference>
<dbReference type="PATRIC" id="fig|889306.3.peg.1126"/>
<dbReference type="GO" id="GO:0046872">
    <property type="term" value="F:metal ion binding"/>
    <property type="evidence" value="ECO:0007669"/>
    <property type="project" value="UniProtKB-KW"/>
</dbReference>
<dbReference type="CDD" id="cd03416">
    <property type="entry name" value="CbiX_SirB_N"/>
    <property type="match status" value="1"/>
</dbReference>
<dbReference type="Gene3D" id="3.40.50.1400">
    <property type="match status" value="2"/>
</dbReference>
<dbReference type="InterPro" id="IPR050963">
    <property type="entry name" value="Sirohydro_Cobaltochel/CbiX"/>
</dbReference>